<dbReference type="Proteomes" id="UP000034076">
    <property type="component" value="Unassembled WGS sequence"/>
</dbReference>
<dbReference type="STRING" id="270498.CHK_0309"/>
<feature type="transmembrane region" description="Helical" evidence="2">
    <location>
        <begin position="103"/>
        <end position="131"/>
    </location>
</feature>
<gene>
    <name evidence="3" type="ORF">CHK_0309</name>
</gene>
<accession>A0A0M2NMI5</accession>
<feature type="compositionally biased region" description="Low complexity" evidence="1">
    <location>
        <begin position="322"/>
        <end position="336"/>
    </location>
</feature>
<comment type="caution">
    <text evidence="3">The sequence shown here is derived from an EMBL/GenBank/DDBJ whole genome shotgun (WGS) entry which is preliminary data.</text>
</comment>
<feature type="transmembrane region" description="Helical" evidence="2">
    <location>
        <begin position="57"/>
        <end position="83"/>
    </location>
</feature>
<sequence length="361" mass="39287">MNKSLGEVFRSAWNTTSHNFKTLFTGLLAYTVPTLLLSICSSAISQNPRMVSLGGTISILSILYMVFASPLFMAYMVSILRSYHLTGVPATFANAWGAAKANYVRYLTTLLAGIVITFAAVIIIMLIYMLVAAGTIVSSIGMFSGVNSITDVMAVIAVILPAIIVLVVLLMLYMFCISFVQFIPGMEATSGFGAVFKSFRYIFRGNFWKSLGHVLLIGIIVSVIEMAVMLPWLIPYFSMLFAIPYGISTDMLTTASSTLMFWTPLATAVSTVIGILLQTFTTPYMFEVYLNAKSVSDGKDSQGVMNTAPFNPYTNPAGNGGQTWQQPQQQTQQIPPAAAPTTPPEAQQQQNENNGNDQNNQ</sequence>
<feature type="region of interest" description="Disordered" evidence="1">
    <location>
        <begin position="297"/>
        <end position="361"/>
    </location>
</feature>
<dbReference type="RefSeq" id="WP_046442225.1">
    <property type="nucleotide sequence ID" value="NZ_CAUERS010000150.1"/>
</dbReference>
<proteinExistence type="predicted"/>
<feature type="transmembrane region" description="Helical" evidence="2">
    <location>
        <begin position="254"/>
        <end position="277"/>
    </location>
</feature>
<evidence type="ECO:0000313" key="3">
    <source>
        <dbReference type="EMBL" id="KKI52201.1"/>
    </source>
</evidence>
<dbReference type="OrthoDB" id="2087831at2"/>
<dbReference type="AlphaFoldDB" id="A0A0M2NMI5"/>
<evidence type="ECO:0000256" key="1">
    <source>
        <dbReference type="SAM" id="MobiDB-lite"/>
    </source>
</evidence>
<keyword evidence="4" id="KW-1185">Reference proteome</keyword>
<feature type="compositionally biased region" description="Low complexity" evidence="1">
    <location>
        <begin position="344"/>
        <end position="361"/>
    </location>
</feature>
<feature type="transmembrane region" description="Helical" evidence="2">
    <location>
        <begin position="23"/>
        <end position="45"/>
    </location>
</feature>
<organism evidence="3 4">
    <name type="scientific">Christensenella hongkongensis</name>
    <dbReference type="NCBI Taxonomy" id="270498"/>
    <lineage>
        <taxon>Bacteria</taxon>
        <taxon>Bacillati</taxon>
        <taxon>Bacillota</taxon>
        <taxon>Clostridia</taxon>
        <taxon>Christensenellales</taxon>
        <taxon>Christensenellaceae</taxon>
        <taxon>Christensenella</taxon>
    </lineage>
</organism>
<name>A0A0M2NMI5_9FIRM</name>
<feature type="transmembrane region" description="Helical" evidence="2">
    <location>
        <begin position="152"/>
        <end position="173"/>
    </location>
</feature>
<evidence type="ECO:0008006" key="5">
    <source>
        <dbReference type="Google" id="ProtNLM"/>
    </source>
</evidence>
<evidence type="ECO:0000256" key="2">
    <source>
        <dbReference type="SAM" id="Phobius"/>
    </source>
</evidence>
<keyword evidence="2" id="KW-0812">Transmembrane</keyword>
<feature type="compositionally biased region" description="Polar residues" evidence="1">
    <location>
        <begin position="303"/>
        <end position="317"/>
    </location>
</feature>
<dbReference type="EMBL" id="LAYJ01000033">
    <property type="protein sequence ID" value="KKI52201.1"/>
    <property type="molecule type" value="Genomic_DNA"/>
</dbReference>
<evidence type="ECO:0000313" key="4">
    <source>
        <dbReference type="Proteomes" id="UP000034076"/>
    </source>
</evidence>
<reference evidence="3 4" key="1">
    <citation type="submission" date="2015-04" db="EMBL/GenBank/DDBJ databases">
        <title>Draft genome sequence of bacteremic isolate Catabacter hongkongensis type strain HKU16T.</title>
        <authorList>
            <person name="Lau S.K."/>
            <person name="Teng J.L."/>
            <person name="Huang Y."/>
            <person name="Curreem S.O."/>
            <person name="Tsui S.K."/>
            <person name="Woo P.C."/>
        </authorList>
    </citation>
    <scope>NUCLEOTIDE SEQUENCE [LARGE SCALE GENOMIC DNA]</scope>
    <source>
        <strain evidence="3 4">HKU16</strain>
    </source>
</reference>
<protein>
    <recommendedName>
        <fullName evidence="5">Glycerophosphoryl diester phosphodiesterase membrane domain-containing protein</fullName>
    </recommendedName>
</protein>
<keyword evidence="2" id="KW-1133">Transmembrane helix</keyword>
<keyword evidence="2" id="KW-0472">Membrane</keyword>
<feature type="transmembrane region" description="Helical" evidence="2">
    <location>
        <begin position="211"/>
        <end position="234"/>
    </location>
</feature>